<evidence type="ECO:0000313" key="10">
    <source>
        <dbReference type="EMBL" id="MFB9902780.1"/>
    </source>
</evidence>
<evidence type="ECO:0000313" key="11">
    <source>
        <dbReference type="Proteomes" id="UP001589693"/>
    </source>
</evidence>
<name>A0ABV5ZPF3_9PSEU</name>
<dbReference type="EMBL" id="JBHLZU010000002">
    <property type="protein sequence ID" value="MFB9902780.1"/>
    <property type="molecule type" value="Genomic_DNA"/>
</dbReference>
<feature type="transmembrane region" description="Helical" evidence="8">
    <location>
        <begin position="106"/>
        <end position="123"/>
    </location>
</feature>
<comment type="subcellular location">
    <subcellularLocation>
        <location evidence="1">Cell membrane</location>
        <topology evidence="1">Multi-pass membrane protein</topology>
    </subcellularLocation>
</comment>
<feature type="transmembrane region" description="Helical" evidence="8">
    <location>
        <begin position="291"/>
        <end position="314"/>
    </location>
</feature>
<keyword evidence="3" id="KW-0813">Transport</keyword>
<feature type="domain" description="Major facilitator superfamily (MFS) profile" evidence="9">
    <location>
        <begin position="7"/>
        <end position="445"/>
    </location>
</feature>
<feature type="transmembrane region" description="Helical" evidence="8">
    <location>
        <begin position="7"/>
        <end position="28"/>
    </location>
</feature>
<comment type="similarity">
    <text evidence="2">Belongs to the major facilitator superfamily. EmrB family.</text>
</comment>
<keyword evidence="6 8" id="KW-1133">Transmembrane helix</keyword>
<dbReference type="Gene3D" id="1.20.1720.10">
    <property type="entry name" value="Multidrug resistance protein D"/>
    <property type="match status" value="1"/>
</dbReference>
<evidence type="ECO:0000256" key="1">
    <source>
        <dbReference type="ARBA" id="ARBA00004651"/>
    </source>
</evidence>
<protein>
    <submittedName>
        <fullName evidence="10">DHA2 family efflux MFS transporter permease subunit</fullName>
    </submittedName>
</protein>
<dbReference type="RefSeq" id="WP_377849882.1">
    <property type="nucleotide sequence ID" value="NZ_JBHLZU010000002.1"/>
</dbReference>
<feature type="transmembrane region" description="Helical" evidence="8">
    <location>
        <begin position="419"/>
        <end position="440"/>
    </location>
</feature>
<feature type="transmembrane region" description="Helical" evidence="8">
    <location>
        <begin position="159"/>
        <end position="180"/>
    </location>
</feature>
<evidence type="ECO:0000256" key="8">
    <source>
        <dbReference type="SAM" id="Phobius"/>
    </source>
</evidence>
<comment type="caution">
    <text evidence="10">The sequence shown here is derived from an EMBL/GenBank/DDBJ whole genome shotgun (WGS) entry which is preliminary data.</text>
</comment>
<dbReference type="InterPro" id="IPR036259">
    <property type="entry name" value="MFS_trans_sf"/>
</dbReference>
<proteinExistence type="inferred from homology"/>
<feature type="transmembrane region" description="Helical" evidence="8">
    <location>
        <begin position="192"/>
        <end position="212"/>
    </location>
</feature>
<feature type="transmembrane region" description="Helical" evidence="8">
    <location>
        <begin position="326"/>
        <end position="344"/>
    </location>
</feature>
<keyword evidence="5 8" id="KW-0812">Transmembrane</keyword>
<evidence type="ECO:0000256" key="4">
    <source>
        <dbReference type="ARBA" id="ARBA00022475"/>
    </source>
</evidence>
<gene>
    <name evidence="10" type="ORF">ACFFQA_02390</name>
</gene>
<dbReference type="PROSITE" id="PS50850">
    <property type="entry name" value="MFS"/>
    <property type="match status" value="1"/>
</dbReference>
<feature type="transmembrane region" description="Helical" evidence="8">
    <location>
        <begin position="264"/>
        <end position="285"/>
    </location>
</feature>
<keyword evidence="11" id="KW-1185">Reference proteome</keyword>
<keyword evidence="7 8" id="KW-0472">Membrane</keyword>
<accession>A0ABV5ZPF3</accession>
<dbReference type="InterPro" id="IPR011701">
    <property type="entry name" value="MFS"/>
</dbReference>
<dbReference type="PANTHER" id="PTHR42718">
    <property type="entry name" value="MAJOR FACILITATOR SUPERFAMILY MULTIDRUG TRANSPORTER MFSC"/>
    <property type="match status" value="1"/>
</dbReference>
<feature type="transmembrane region" description="Helical" evidence="8">
    <location>
        <begin position="394"/>
        <end position="413"/>
    </location>
</feature>
<evidence type="ECO:0000256" key="3">
    <source>
        <dbReference type="ARBA" id="ARBA00022448"/>
    </source>
</evidence>
<feature type="transmembrane region" description="Helical" evidence="8">
    <location>
        <begin position="48"/>
        <end position="65"/>
    </location>
</feature>
<feature type="transmembrane region" description="Helical" evidence="8">
    <location>
        <begin position="135"/>
        <end position="153"/>
    </location>
</feature>
<dbReference type="InterPro" id="IPR020846">
    <property type="entry name" value="MFS_dom"/>
</dbReference>
<dbReference type="SUPFAM" id="SSF103473">
    <property type="entry name" value="MFS general substrate transporter"/>
    <property type="match status" value="1"/>
</dbReference>
<evidence type="ECO:0000259" key="9">
    <source>
        <dbReference type="PROSITE" id="PS50850"/>
    </source>
</evidence>
<evidence type="ECO:0000256" key="7">
    <source>
        <dbReference type="ARBA" id="ARBA00023136"/>
    </source>
</evidence>
<dbReference type="Proteomes" id="UP001589693">
    <property type="component" value="Unassembled WGS sequence"/>
</dbReference>
<evidence type="ECO:0000256" key="2">
    <source>
        <dbReference type="ARBA" id="ARBA00008537"/>
    </source>
</evidence>
<keyword evidence="4" id="KW-1003">Cell membrane</keyword>
<reference evidence="10 11" key="1">
    <citation type="submission" date="2024-09" db="EMBL/GenBank/DDBJ databases">
        <authorList>
            <person name="Sun Q."/>
            <person name="Mori K."/>
        </authorList>
    </citation>
    <scope>NUCLEOTIDE SEQUENCE [LARGE SCALE GENOMIC DNA]</scope>
    <source>
        <strain evidence="10 11">TBRC 7907</strain>
    </source>
</reference>
<feature type="transmembrane region" description="Helical" evidence="8">
    <location>
        <begin position="72"/>
        <end position="100"/>
    </location>
</feature>
<evidence type="ECO:0000256" key="5">
    <source>
        <dbReference type="ARBA" id="ARBA00022692"/>
    </source>
</evidence>
<organism evidence="10 11">
    <name type="scientific">Allokutzneria oryzae</name>
    <dbReference type="NCBI Taxonomy" id="1378989"/>
    <lineage>
        <taxon>Bacteria</taxon>
        <taxon>Bacillati</taxon>
        <taxon>Actinomycetota</taxon>
        <taxon>Actinomycetes</taxon>
        <taxon>Pseudonocardiales</taxon>
        <taxon>Pseudonocardiaceae</taxon>
        <taxon>Allokutzneria</taxon>
    </lineage>
</organism>
<evidence type="ECO:0000256" key="6">
    <source>
        <dbReference type="ARBA" id="ARBA00022989"/>
    </source>
</evidence>
<sequence length="448" mass="46566">MNTRAAVAVVYVLAMFMNGLDTTIVNPALLTIGQGFGISPAETNLVEAGYLVSLAVVLPVAGWLGDRFGTKLVFLGALSVFTAASVLCGLSESIGALVFFRVLQGLGGGLLTPVGMTMLFRAFPPEQRMRISKYLMIPTALAPALGPVLGGLLTEHLSWRWAFYVNLPVGLITVLIGLLFLREHVEPGTGRFDLRGFLLVAPGSGALMFALGEAPGRGWGSPTVLGLGIAGVVLLVLFVRAQLRTEEPLLDLRLLADKAFGSGSSIMALASAGLLGMLFVFPLMFQDALGASALSAGLVVFPEAIGLLAASQLVDLTCKRLGPQRVVFAGLLAGAVLFALLGVTTEPWSVRVLMFGVGFFLGHAVMAVQVASFDTIDPPSMGRAMSLFQVIRMLGGSIGVAALAGVIGGGGVAAPLFSYQLAMFGSALFLVAAALVSMVLRRKVVSVG</sequence>
<feature type="transmembrane region" description="Helical" evidence="8">
    <location>
        <begin position="224"/>
        <end position="243"/>
    </location>
</feature>
<dbReference type="PANTHER" id="PTHR42718:SF9">
    <property type="entry name" value="MAJOR FACILITATOR SUPERFAMILY MULTIDRUG TRANSPORTER MFSC"/>
    <property type="match status" value="1"/>
</dbReference>
<dbReference type="Gene3D" id="1.20.1250.20">
    <property type="entry name" value="MFS general substrate transporter like domains"/>
    <property type="match status" value="1"/>
</dbReference>
<dbReference type="NCBIfam" id="TIGR00711">
    <property type="entry name" value="efflux_EmrB"/>
    <property type="match status" value="1"/>
</dbReference>
<dbReference type="InterPro" id="IPR004638">
    <property type="entry name" value="EmrB-like"/>
</dbReference>
<dbReference type="Pfam" id="PF07690">
    <property type="entry name" value="MFS_1"/>
    <property type="match status" value="1"/>
</dbReference>
<feature type="transmembrane region" description="Helical" evidence="8">
    <location>
        <begin position="350"/>
        <end position="373"/>
    </location>
</feature>